<feature type="domain" description="C2H2-type" evidence="6">
    <location>
        <begin position="442"/>
        <end position="470"/>
    </location>
</feature>
<keyword evidence="4" id="KW-0863">Zinc-finger</keyword>
<evidence type="ECO:0000256" key="4">
    <source>
        <dbReference type="PROSITE-ProRule" id="PRU00042"/>
    </source>
</evidence>
<dbReference type="EMBL" id="CADCXV010001028">
    <property type="protein sequence ID" value="CAB0040468.1"/>
    <property type="molecule type" value="Genomic_DNA"/>
</dbReference>
<dbReference type="SMART" id="SM00248">
    <property type="entry name" value="ANK"/>
    <property type="match status" value="11"/>
</dbReference>
<dbReference type="Pfam" id="PF00096">
    <property type="entry name" value="zf-C2H2"/>
    <property type="match status" value="3"/>
</dbReference>
<dbReference type="InterPro" id="IPR013087">
    <property type="entry name" value="Znf_C2H2_type"/>
</dbReference>
<accession>A0A6H5ITX5</accession>
<evidence type="ECO:0000259" key="6">
    <source>
        <dbReference type="PROSITE" id="PS50157"/>
    </source>
</evidence>
<evidence type="ECO:0000256" key="2">
    <source>
        <dbReference type="ARBA" id="ARBA00023043"/>
    </source>
</evidence>
<keyword evidence="4" id="KW-0862">Zinc</keyword>
<name>A0A6H5ITX5_9HYME</name>
<protein>
    <recommendedName>
        <fullName evidence="6">C2H2-type domain-containing protein</fullName>
    </recommendedName>
</protein>
<dbReference type="Gene3D" id="1.25.40.20">
    <property type="entry name" value="Ankyrin repeat-containing domain"/>
    <property type="match status" value="3"/>
</dbReference>
<dbReference type="PROSITE" id="PS50157">
    <property type="entry name" value="ZINC_FINGER_C2H2_2"/>
    <property type="match status" value="3"/>
</dbReference>
<gene>
    <name evidence="7" type="ORF">TBRA_LOCUS12174</name>
</gene>
<dbReference type="OrthoDB" id="366390at2759"/>
<dbReference type="SUPFAM" id="SSF57667">
    <property type="entry name" value="beta-beta-alpha zinc fingers"/>
    <property type="match status" value="2"/>
</dbReference>
<evidence type="ECO:0000256" key="1">
    <source>
        <dbReference type="ARBA" id="ARBA00022737"/>
    </source>
</evidence>
<evidence type="ECO:0000313" key="8">
    <source>
        <dbReference type="Proteomes" id="UP000479190"/>
    </source>
</evidence>
<evidence type="ECO:0000256" key="5">
    <source>
        <dbReference type="SAM" id="MobiDB-lite"/>
    </source>
</evidence>
<dbReference type="SUPFAM" id="SSF48403">
    <property type="entry name" value="Ankyrin repeat"/>
    <property type="match status" value="1"/>
</dbReference>
<dbReference type="PANTHER" id="PTHR24198">
    <property type="entry name" value="ANKYRIN REPEAT AND PROTEIN KINASE DOMAIN-CONTAINING PROTEIN"/>
    <property type="match status" value="1"/>
</dbReference>
<feature type="domain" description="C2H2-type" evidence="6">
    <location>
        <begin position="413"/>
        <end position="441"/>
    </location>
</feature>
<dbReference type="PROSITE" id="PS00028">
    <property type="entry name" value="ZINC_FINGER_C2H2_1"/>
    <property type="match status" value="3"/>
</dbReference>
<proteinExistence type="predicted"/>
<evidence type="ECO:0000256" key="3">
    <source>
        <dbReference type="PROSITE-ProRule" id="PRU00023"/>
    </source>
</evidence>
<dbReference type="Proteomes" id="UP000479190">
    <property type="component" value="Unassembled WGS sequence"/>
</dbReference>
<organism evidence="7 8">
    <name type="scientific">Trichogramma brassicae</name>
    <dbReference type="NCBI Taxonomy" id="86971"/>
    <lineage>
        <taxon>Eukaryota</taxon>
        <taxon>Metazoa</taxon>
        <taxon>Ecdysozoa</taxon>
        <taxon>Arthropoda</taxon>
        <taxon>Hexapoda</taxon>
        <taxon>Insecta</taxon>
        <taxon>Pterygota</taxon>
        <taxon>Neoptera</taxon>
        <taxon>Endopterygota</taxon>
        <taxon>Hymenoptera</taxon>
        <taxon>Apocrita</taxon>
        <taxon>Proctotrupomorpha</taxon>
        <taxon>Chalcidoidea</taxon>
        <taxon>Trichogrammatidae</taxon>
        <taxon>Trichogramma</taxon>
    </lineage>
</organism>
<keyword evidence="2 3" id="KW-0040">ANK repeat</keyword>
<dbReference type="PANTHER" id="PTHR24198:SF165">
    <property type="entry name" value="ANKYRIN REPEAT-CONTAINING PROTEIN-RELATED"/>
    <property type="match status" value="1"/>
</dbReference>
<feature type="repeat" description="ANK" evidence="3">
    <location>
        <begin position="1082"/>
        <end position="1114"/>
    </location>
</feature>
<sequence>MPRLYRCFYSLDVVNEYNQFFDQKILIQATSRSLVLRSLPTTPGSGSLFELSSPSSFCDRSSNHLPNFSIISFLNSARYYTAELSARANSCNRRRRRRCRAAAAAAAGSYTRAALFHFRASSHWIAASSRPLCILRRIALVIIFLDARHEATLRLRCKREFPAKSSHAHNEGPTLYRLALLLISLCTLAPARRRVACRNSRHRAQLRAYMSNQHDPCVYLRSVYTKCQRFEYNRYNANPTGIGFDYQTLQVIRLPATTNDAQSTRARAAESPAVRLLENLIAHEIISLIYELVCTSCANSPARRDGPRVKCKKKFCSRARGGRTGSATPHVDANSSCGSVIIEHTYRLSIDWLRIRQMMILAAETLYDAQSLPTRSNIARSNRSTKSSSLLLRQIKKLDDSYSTAVHDRSKPFECEICHKSFGYRSDLKKHISSVHDRSKPFECEICHKSFGYQYTLKYHLNAVHDRSKLFECDICHKSFGLKGNLKTHIMTSHKSFDSNGIRSSTRVELCSDATSSCRLARGPTLPPLMLRPAVIKAKHWHIVRARFGLMQIFPRPHKKTSPALYRSSSRSVAGQQPAEAPPCTALTHTRTPRRTRAQGRYTAFLRRGDRHQVYISVSVSRTASGTDLGRQMYEADCIIRCKVVSLCLQDRNTRASHVGPQAFDTIPQHVCPVNHNCRINESGAYTSTTRRKGFDALSWLHTRYISIDFIEPRIRRRSAEDEQAMRRYLQEDMSSKNESAESIDSRGSGEADKVAKYNLKYVNRLNKTRLKRLKSLQKNLNCKNEKERVEFLRHLYPLIGDWKEQLPKLRAYFRPKEIESLLTDSLKHISKDRHKKGRFIDFVARTGYTDEPKVDEDGRPLLRRTTVVHYAAVLGDVGIIENLFKIYCTFDANYTDQSGLSHFHVACRYGRLEVVEKFLELGQNPDCIWTETGDTPLHVALDWGCKEVAELLLRQGANPNLVNAKGVSILHIICKRFGDRDDLLNTLFKICSERHQPLSIDARDELGDTALHLALFYKKKQMVDLLLRRGANPNLANEKGQTALHFVCSKDAFFADDIVSTLFELSDQRHQPLWINAADNKGNTPLHIALKQDNTKVAKFLMTKGASLNLVNVDGLTPLHIICERQCKDGLVEFFFKTVADNGQEVLIDARDEWGCTPLHYAVFSGIKETVESLLKRNADPNLTNNEGATPLHIICYCDHDVDLVKTFFKVNDDKSQLVELDLVDELGLTPLQSAVASLLPDVVDVLLERVVDLSNFVFPDESQFEERMMHWSEDCYLDTFKLRQASRILLIVERLESSKKGYELNRDSAFTIMRLLDRNRCLKSAGGNEYWYKCDVFARKATEIMMRDNGPNLSLYDLIRLSPEEAAKQVTYSDYFKFAHSQKLNELPKKFIIPSVAHLCEKISKVFFWRWTLEFCPPAID</sequence>
<dbReference type="Gene3D" id="3.30.160.60">
    <property type="entry name" value="Classic Zinc Finger"/>
    <property type="match status" value="3"/>
</dbReference>
<feature type="repeat" description="ANK" evidence="3">
    <location>
        <begin position="899"/>
        <end position="927"/>
    </location>
</feature>
<feature type="repeat" description="ANK" evidence="3">
    <location>
        <begin position="1007"/>
        <end position="1039"/>
    </location>
</feature>
<dbReference type="SMART" id="SM00355">
    <property type="entry name" value="ZnF_C2H2"/>
    <property type="match status" value="3"/>
</dbReference>
<reference evidence="7 8" key="1">
    <citation type="submission" date="2020-02" db="EMBL/GenBank/DDBJ databases">
        <authorList>
            <person name="Ferguson B K."/>
        </authorList>
    </citation>
    <scope>NUCLEOTIDE SEQUENCE [LARGE SCALE GENOMIC DNA]</scope>
</reference>
<dbReference type="PROSITE" id="PS50297">
    <property type="entry name" value="ANK_REP_REGION"/>
    <property type="match status" value="5"/>
</dbReference>
<keyword evidence="8" id="KW-1185">Reference proteome</keyword>
<keyword evidence="1" id="KW-0677">Repeat</keyword>
<feature type="repeat" description="ANK" evidence="3">
    <location>
        <begin position="1155"/>
        <end position="1187"/>
    </location>
</feature>
<dbReference type="PROSITE" id="PS50088">
    <property type="entry name" value="ANK_REPEAT"/>
    <property type="match status" value="5"/>
</dbReference>
<dbReference type="Pfam" id="PF12796">
    <property type="entry name" value="Ank_2"/>
    <property type="match status" value="3"/>
</dbReference>
<keyword evidence="4" id="KW-0479">Metal-binding</keyword>
<feature type="domain" description="C2H2-type" evidence="6">
    <location>
        <begin position="471"/>
        <end position="499"/>
    </location>
</feature>
<dbReference type="InterPro" id="IPR036236">
    <property type="entry name" value="Znf_C2H2_sf"/>
</dbReference>
<evidence type="ECO:0000313" key="7">
    <source>
        <dbReference type="EMBL" id="CAB0040468.1"/>
    </source>
</evidence>
<dbReference type="InterPro" id="IPR002110">
    <property type="entry name" value="Ankyrin_rpt"/>
</dbReference>
<feature type="repeat" description="ANK" evidence="3">
    <location>
        <begin position="933"/>
        <end position="965"/>
    </location>
</feature>
<dbReference type="InterPro" id="IPR036770">
    <property type="entry name" value="Ankyrin_rpt-contain_sf"/>
</dbReference>
<feature type="region of interest" description="Disordered" evidence="5">
    <location>
        <begin position="570"/>
        <end position="596"/>
    </location>
</feature>
<dbReference type="GO" id="GO:0008270">
    <property type="term" value="F:zinc ion binding"/>
    <property type="evidence" value="ECO:0007669"/>
    <property type="project" value="UniProtKB-KW"/>
</dbReference>